<evidence type="ECO:0000313" key="1">
    <source>
        <dbReference type="EMBL" id="CCD51491.1"/>
    </source>
</evidence>
<evidence type="ECO:0000313" key="2">
    <source>
        <dbReference type="Proteomes" id="UP000008177"/>
    </source>
</evidence>
<reference evidence="2" key="1">
    <citation type="journal article" date="2011" name="PLoS Genet.">
        <title>Genomic analysis of the necrotrophic fungal pathogens Sclerotinia sclerotiorum and Botrytis cinerea.</title>
        <authorList>
            <person name="Amselem J."/>
            <person name="Cuomo C.A."/>
            <person name="van Kan J.A."/>
            <person name="Viaud M."/>
            <person name="Benito E.P."/>
            <person name="Couloux A."/>
            <person name="Coutinho P.M."/>
            <person name="de Vries R.P."/>
            <person name="Dyer P.S."/>
            <person name="Fillinger S."/>
            <person name="Fournier E."/>
            <person name="Gout L."/>
            <person name="Hahn M."/>
            <person name="Kohn L."/>
            <person name="Lapalu N."/>
            <person name="Plummer K.M."/>
            <person name="Pradier J.M."/>
            <person name="Quevillon E."/>
            <person name="Sharon A."/>
            <person name="Simon A."/>
            <person name="ten Have A."/>
            <person name="Tudzynski B."/>
            <person name="Tudzynski P."/>
            <person name="Wincker P."/>
            <person name="Andrew M."/>
            <person name="Anthouard V."/>
            <person name="Beever R.E."/>
            <person name="Beffa R."/>
            <person name="Benoit I."/>
            <person name="Bouzid O."/>
            <person name="Brault B."/>
            <person name="Chen Z."/>
            <person name="Choquer M."/>
            <person name="Collemare J."/>
            <person name="Cotton P."/>
            <person name="Danchin E.G."/>
            <person name="Da Silva C."/>
            <person name="Gautier A."/>
            <person name="Giraud C."/>
            <person name="Giraud T."/>
            <person name="Gonzalez C."/>
            <person name="Grossetete S."/>
            <person name="Guldener U."/>
            <person name="Henrissat B."/>
            <person name="Howlett B.J."/>
            <person name="Kodira C."/>
            <person name="Kretschmer M."/>
            <person name="Lappartient A."/>
            <person name="Leroch M."/>
            <person name="Levis C."/>
            <person name="Mauceli E."/>
            <person name="Neuveglise C."/>
            <person name="Oeser B."/>
            <person name="Pearson M."/>
            <person name="Poulain J."/>
            <person name="Poussereau N."/>
            <person name="Quesneville H."/>
            <person name="Rascle C."/>
            <person name="Schumacher J."/>
            <person name="Segurens B."/>
            <person name="Sexton A."/>
            <person name="Silva E."/>
            <person name="Sirven C."/>
            <person name="Soanes D.M."/>
            <person name="Talbot N.J."/>
            <person name="Templeton M."/>
            <person name="Yandava C."/>
            <person name="Yarden O."/>
            <person name="Zeng Q."/>
            <person name="Rollins J.A."/>
            <person name="Lebrun M.H."/>
            <person name="Dickman M."/>
        </authorList>
    </citation>
    <scope>NUCLEOTIDE SEQUENCE [LARGE SCALE GENOMIC DNA]</scope>
    <source>
        <strain evidence="2">T4</strain>
    </source>
</reference>
<dbReference type="HOGENOM" id="CLU_2885526_0_0_1"/>
<dbReference type="EMBL" id="FQ790337">
    <property type="protein sequence ID" value="CCD51491.1"/>
    <property type="molecule type" value="Genomic_DNA"/>
</dbReference>
<name>G2YIF4_BOTF4</name>
<protein>
    <submittedName>
        <fullName evidence="1">Uncharacterized protein</fullName>
    </submittedName>
</protein>
<dbReference type="InParanoid" id="G2YIF4"/>
<gene>
    <name evidence="1" type="ORF">BofuT4_P017970.1</name>
</gene>
<organism evidence="1 2">
    <name type="scientific">Botryotinia fuckeliana (strain T4)</name>
    <name type="common">Noble rot fungus</name>
    <name type="synonym">Botrytis cinerea</name>
    <dbReference type="NCBI Taxonomy" id="999810"/>
    <lineage>
        <taxon>Eukaryota</taxon>
        <taxon>Fungi</taxon>
        <taxon>Dikarya</taxon>
        <taxon>Ascomycota</taxon>
        <taxon>Pezizomycotina</taxon>
        <taxon>Leotiomycetes</taxon>
        <taxon>Helotiales</taxon>
        <taxon>Sclerotiniaceae</taxon>
        <taxon>Botrytis</taxon>
    </lineage>
</organism>
<accession>G2YIF4</accession>
<proteinExistence type="predicted"/>
<sequence>MSLLQMENGRAHFSNSCSRRGLYQSSVNLNSMPHAVIGAPGSIIMSEKGEFIRPGALISGDFG</sequence>
<dbReference type="AlphaFoldDB" id="G2YIF4"/>
<dbReference type="Proteomes" id="UP000008177">
    <property type="component" value="Unplaced contigs"/>
</dbReference>